<dbReference type="EMBL" id="ML992511">
    <property type="protein sequence ID" value="KAF2220966.1"/>
    <property type="molecule type" value="Genomic_DNA"/>
</dbReference>
<feature type="transmembrane region" description="Helical" evidence="1">
    <location>
        <begin position="263"/>
        <end position="282"/>
    </location>
</feature>
<evidence type="ECO:0000256" key="1">
    <source>
        <dbReference type="SAM" id="Phobius"/>
    </source>
</evidence>
<dbReference type="OrthoDB" id="5392263at2759"/>
<keyword evidence="1" id="KW-1133">Transmembrane helix</keyword>
<protein>
    <submittedName>
        <fullName evidence="2">Uncharacterized protein</fullName>
    </submittedName>
</protein>
<keyword evidence="1" id="KW-0472">Membrane</keyword>
<organism evidence="2 3">
    <name type="scientific">Elsinoe ampelina</name>
    <dbReference type="NCBI Taxonomy" id="302913"/>
    <lineage>
        <taxon>Eukaryota</taxon>
        <taxon>Fungi</taxon>
        <taxon>Dikarya</taxon>
        <taxon>Ascomycota</taxon>
        <taxon>Pezizomycotina</taxon>
        <taxon>Dothideomycetes</taxon>
        <taxon>Dothideomycetidae</taxon>
        <taxon>Myriangiales</taxon>
        <taxon>Elsinoaceae</taxon>
        <taxon>Elsinoe</taxon>
    </lineage>
</organism>
<feature type="non-terminal residue" evidence="2">
    <location>
        <position position="441"/>
    </location>
</feature>
<proteinExistence type="predicted"/>
<sequence>MTVNFTSCYQTFQAGIDADDPRISSYVYAAPVARAGRSFITYTGCQELCGSGPERYDFQLTSDQILTWILPIIAVISQAPFESNKAGRNVLVLFRWLGSPLMSLYHVLWSIRTLGLCALMTDMSVDIDTPESTSDVQDTDTVDAHRINLLKDQFHDMRDSLFILGIMNQYTIRHVAVVGPARSRNGTQSGLIALLRIALFAQDLDLRPHCECPHHARNVQQARRALAAELRQARKKAVIPVLASTFWFSVALGLTLYDSFNEGFSLGLFLVWTPIFVLASMVDRNPTDSDKDISDLNELVGSVVRSLVDDTIFSNFSCIIKEKYHPENMVMTEKSIDDMLCNVRQLCHQLLAADVNLEHPRRCGGKHRRQDRTNNQQIAITSSAPIFHSFAGQGRVRWHTGIAHAICSDVEYTHAGRLPSDNGRYKPGRRNWLEDSGSAWA</sequence>
<gene>
    <name evidence="2" type="ORF">BDZ85DRAFT_22322</name>
</gene>
<evidence type="ECO:0000313" key="3">
    <source>
        <dbReference type="Proteomes" id="UP000799538"/>
    </source>
</evidence>
<evidence type="ECO:0000313" key="2">
    <source>
        <dbReference type="EMBL" id="KAF2220966.1"/>
    </source>
</evidence>
<accession>A0A6A6G5E7</accession>
<reference evidence="3" key="1">
    <citation type="journal article" date="2020" name="Stud. Mycol.">
        <title>101 Dothideomycetes genomes: A test case for predicting lifestyles and emergence of pathogens.</title>
        <authorList>
            <person name="Haridas S."/>
            <person name="Albert R."/>
            <person name="Binder M."/>
            <person name="Bloem J."/>
            <person name="LaButti K."/>
            <person name="Salamov A."/>
            <person name="Andreopoulos B."/>
            <person name="Baker S."/>
            <person name="Barry K."/>
            <person name="Bills G."/>
            <person name="Bluhm B."/>
            <person name="Cannon C."/>
            <person name="Castanera R."/>
            <person name="Culley D."/>
            <person name="Daum C."/>
            <person name="Ezra D."/>
            <person name="Gonzalez J."/>
            <person name="Henrissat B."/>
            <person name="Kuo A."/>
            <person name="Liang C."/>
            <person name="Lipzen A."/>
            <person name="Lutzoni F."/>
            <person name="Magnuson J."/>
            <person name="Mondo S."/>
            <person name="Nolan M."/>
            <person name="Ohm R."/>
            <person name="Pangilinan J."/>
            <person name="Park H.-J."/>
            <person name="Ramirez L."/>
            <person name="Alfaro M."/>
            <person name="Sun H."/>
            <person name="Tritt A."/>
            <person name="Yoshinaga Y."/>
            <person name="Zwiers L.-H."/>
            <person name="Turgeon B."/>
            <person name="Goodwin S."/>
            <person name="Spatafora J."/>
            <person name="Crous P."/>
            <person name="Grigoriev I."/>
        </authorList>
    </citation>
    <scope>NUCLEOTIDE SEQUENCE [LARGE SCALE GENOMIC DNA]</scope>
    <source>
        <strain evidence="3">CECT 20119</strain>
    </source>
</reference>
<name>A0A6A6G5E7_9PEZI</name>
<dbReference type="AlphaFoldDB" id="A0A6A6G5E7"/>
<feature type="transmembrane region" description="Helical" evidence="1">
    <location>
        <begin position="237"/>
        <end position="257"/>
    </location>
</feature>
<dbReference type="Proteomes" id="UP000799538">
    <property type="component" value="Unassembled WGS sequence"/>
</dbReference>
<keyword evidence="1" id="KW-0812">Transmembrane</keyword>
<keyword evidence="3" id="KW-1185">Reference proteome</keyword>